<evidence type="ECO:0000313" key="4">
    <source>
        <dbReference type="Proteomes" id="UP000054018"/>
    </source>
</evidence>
<name>A0A0C9YXS0_9AGAM</name>
<evidence type="ECO:0000259" key="2">
    <source>
        <dbReference type="Pfam" id="PF20415"/>
    </source>
</evidence>
<dbReference type="Pfam" id="PF20415">
    <property type="entry name" value="DUF6699"/>
    <property type="match status" value="1"/>
</dbReference>
<dbReference type="Proteomes" id="UP000054018">
    <property type="component" value="Unassembled WGS sequence"/>
</dbReference>
<dbReference type="STRING" id="765257.A0A0C9YXS0"/>
<proteinExistence type="predicted"/>
<accession>A0A0C9YXS0</accession>
<protein>
    <recommendedName>
        <fullName evidence="2">DUF6699 domain-containing protein</fullName>
    </recommendedName>
</protein>
<feature type="region of interest" description="Disordered" evidence="1">
    <location>
        <begin position="1"/>
        <end position="99"/>
    </location>
</feature>
<dbReference type="EMBL" id="KN834051">
    <property type="protein sequence ID" value="KIK12748.1"/>
    <property type="molecule type" value="Genomic_DNA"/>
</dbReference>
<feature type="region of interest" description="Disordered" evidence="1">
    <location>
        <begin position="181"/>
        <end position="201"/>
    </location>
</feature>
<dbReference type="InterPro" id="IPR046522">
    <property type="entry name" value="DUF6699"/>
</dbReference>
<dbReference type="OrthoDB" id="3241567at2759"/>
<dbReference type="AlphaFoldDB" id="A0A0C9YXS0"/>
<dbReference type="HOGENOM" id="CLU_787819_0_0_1"/>
<sequence length="352" mass="39365">MHPQYGHPSPFLHETTQIPPPRRPNSRLPPTPEPYAFRFPTRPLVWTLDPRSPQQHSYAPAATAGRQQRPASPPASSVPGRPPLPPHHRHAAAHPLGGSQPFHGIFYPLPPPFPTPGAGSIPHWSHGPWPPMPRPTDIPVQLAPWLIPNPIDPYVPQLEWDVSRHPSTARRVTGAQVTIPLDSAVRGGGGGEGGGSTGTIIDEPVTYPTSDRIIISCDQIGIIGQLWGPIVVERSGGRSVTVRDLLAGIYAFFQTRVTRAEVDRISSLGRDNYRSMVDAYRRRTTWRDLGALRDWEWREGMRRVDCLGEGRWWWGVWVSYPYYNDGDDNLHGPPWRLHLGLVDPAHRNIIHM</sequence>
<feature type="domain" description="DUF6699" evidence="2">
    <location>
        <begin position="158"/>
        <end position="320"/>
    </location>
</feature>
<keyword evidence="4" id="KW-1185">Reference proteome</keyword>
<evidence type="ECO:0000313" key="3">
    <source>
        <dbReference type="EMBL" id="KIK12748.1"/>
    </source>
</evidence>
<evidence type="ECO:0000256" key="1">
    <source>
        <dbReference type="SAM" id="MobiDB-lite"/>
    </source>
</evidence>
<organism evidence="3 4">
    <name type="scientific">Pisolithus microcarpus 441</name>
    <dbReference type="NCBI Taxonomy" id="765257"/>
    <lineage>
        <taxon>Eukaryota</taxon>
        <taxon>Fungi</taxon>
        <taxon>Dikarya</taxon>
        <taxon>Basidiomycota</taxon>
        <taxon>Agaricomycotina</taxon>
        <taxon>Agaricomycetes</taxon>
        <taxon>Agaricomycetidae</taxon>
        <taxon>Boletales</taxon>
        <taxon>Sclerodermatineae</taxon>
        <taxon>Pisolithaceae</taxon>
        <taxon>Pisolithus</taxon>
    </lineage>
</organism>
<feature type="compositionally biased region" description="Pro residues" evidence="1">
    <location>
        <begin position="18"/>
        <end position="33"/>
    </location>
</feature>
<reference evidence="4" key="2">
    <citation type="submission" date="2015-01" db="EMBL/GenBank/DDBJ databases">
        <title>Evolutionary Origins and Diversification of the Mycorrhizal Mutualists.</title>
        <authorList>
            <consortium name="DOE Joint Genome Institute"/>
            <consortium name="Mycorrhizal Genomics Consortium"/>
            <person name="Kohler A."/>
            <person name="Kuo A."/>
            <person name="Nagy L.G."/>
            <person name="Floudas D."/>
            <person name="Copeland A."/>
            <person name="Barry K.W."/>
            <person name="Cichocki N."/>
            <person name="Veneault-Fourrey C."/>
            <person name="LaButti K."/>
            <person name="Lindquist E.A."/>
            <person name="Lipzen A."/>
            <person name="Lundell T."/>
            <person name="Morin E."/>
            <person name="Murat C."/>
            <person name="Riley R."/>
            <person name="Ohm R."/>
            <person name="Sun H."/>
            <person name="Tunlid A."/>
            <person name="Henrissat B."/>
            <person name="Grigoriev I.V."/>
            <person name="Hibbett D.S."/>
            <person name="Martin F."/>
        </authorList>
    </citation>
    <scope>NUCLEOTIDE SEQUENCE [LARGE SCALE GENOMIC DNA]</scope>
    <source>
        <strain evidence="4">441</strain>
    </source>
</reference>
<feature type="compositionally biased region" description="Gly residues" evidence="1">
    <location>
        <begin position="186"/>
        <end position="197"/>
    </location>
</feature>
<reference evidence="3 4" key="1">
    <citation type="submission" date="2014-04" db="EMBL/GenBank/DDBJ databases">
        <authorList>
            <consortium name="DOE Joint Genome Institute"/>
            <person name="Kuo A."/>
            <person name="Kohler A."/>
            <person name="Costa M.D."/>
            <person name="Nagy L.G."/>
            <person name="Floudas D."/>
            <person name="Copeland A."/>
            <person name="Barry K.W."/>
            <person name="Cichocki N."/>
            <person name="Veneault-Fourrey C."/>
            <person name="LaButti K."/>
            <person name="Lindquist E.A."/>
            <person name="Lipzen A."/>
            <person name="Lundell T."/>
            <person name="Morin E."/>
            <person name="Murat C."/>
            <person name="Sun H."/>
            <person name="Tunlid A."/>
            <person name="Henrissat B."/>
            <person name="Grigoriev I.V."/>
            <person name="Hibbett D.S."/>
            <person name="Martin F."/>
            <person name="Nordberg H.P."/>
            <person name="Cantor M.N."/>
            <person name="Hua S.X."/>
        </authorList>
    </citation>
    <scope>NUCLEOTIDE SEQUENCE [LARGE SCALE GENOMIC DNA]</scope>
    <source>
        <strain evidence="3 4">441</strain>
    </source>
</reference>
<gene>
    <name evidence="3" type="ORF">PISMIDRAFT_424073</name>
</gene>